<dbReference type="SUPFAM" id="SSF49401">
    <property type="entry name" value="Bacterial adhesins"/>
    <property type="match status" value="1"/>
</dbReference>
<feature type="domain" description="SpaA-like prealbumin fold" evidence="10">
    <location>
        <begin position="1354"/>
        <end position="1437"/>
    </location>
</feature>
<dbReference type="InterPro" id="IPR008966">
    <property type="entry name" value="Adhesion_dom_sf"/>
</dbReference>
<reference evidence="13 14" key="1">
    <citation type="submission" date="2024-01" db="EMBL/GenBank/DDBJ databases">
        <title>Complete genome sequence of Citroniella saccharovorans strain M6.X9, isolated from human fecal sample.</title>
        <authorList>
            <person name="Cheng G."/>
            <person name="Westerholm M."/>
            <person name="Schnurer A."/>
        </authorList>
    </citation>
    <scope>NUCLEOTIDE SEQUENCE [LARGE SCALE GENOMIC DNA]</scope>
    <source>
        <strain evidence="13 14">DSM 29873</strain>
    </source>
</reference>
<dbReference type="Pfam" id="PF10425">
    <property type="entry name" value="SdrG_C_C"/>
    <property type="match status" value="1"/>
</dbReference>
<dbReference type="Pfam" id="PF18998">
    <property type="entry name" value="Flg_new_2"/>
    <property type="match status" value="1"/>
</dbReference>
<feature type="domain" description="SpaA-like prealbumin fold" evidence="10">
    <location>
        <begin position="1061"/>
        <end position="1142"/>
    </location>
</feature>
<evidence type="ECO:0000313" key="13">
    <source>
        <dbReference type="EMBL" id="MEB3430225.1"/>
    </source>
</evidence>
<dbReference type="InterPro" id="IPR041171">
    <property type="entry name" value="SDR_Ig"/>
</dbReference>
<evidence type="ECO:0000256" key="5">
    <source>
        <dbReference type="ARBA" id="ARBA00022729"/>
    </source>
</evidence>
<feature type="domain" description="SpaA-like prealbumin fold" evidence="10">
    <location>
        <begin position="1853"/>
        <end position="1935"/>
    </location>
</feature>
<name>A0AAW9MW00_9FIRM</name>
<organism evidence="13 14">
    <name type="scientific">Citroniella saccharovorans</name>
    <dbReference type="NCBI Taxonomy" id="2053367"/>
    <lineage>
        <taxon>Bacteria</taxon>
        <taxon>Bacillati</taxon>
        <taxon>Bacillota</taxon>
        <taxon>Tissierellia</taxon>
        <taxon>Tissierellales</taxon>
        <taxon>Peptoniphilaceae</taxon>
        <taxon>Citroniella</taxon>
    </lineage>
</organism>
<protein>
    <submittedName>
        <fullName evidence="13">SpaA isopeptide-forming pilin-related protein</fullName>
    </submittedName>
</protein>
<feature type="domain" description="SpaA-like prealbumin fold" evidence="10">
    <location>
        <begin position="3309"/>
        <end position="3389"/>
    </location>
</feature>
<keyword evidence="3" id="KW-0134">Cell wall</keyword>
<keyword evidence="14" id="KW-1185">Reference proteome</keyword>
<dbReference type="Gene3D" id="2.60.40.10">
    <property type="entry name" value="Immunoglobulins"/>
    <property type="match status" value="8"/>
</dbReference>
<feature type="domain" description="Fibrinogen-binding" evidence="9">
    <location>
        <begin position="3747"/>
        <end position="3844"/>
    </location>
</feature>
<feature type="domain" description="SpaA-like prealbumin fold" evidence="10">
    <location>
        <begin position="3472"/>
        <end position="3544"/>
    </location>
</feature>
<evidence type="ECO:0000259" key="10">
    <source>
        <dbReference type="Pfam" id="PF17802"/>
    </source>
</evidence>
<proteinExistence type="inferred from homology"/>
<dbReference type="InterPro" id="IPR011266">
    <property type="entry name" value="Adhesin_Fg-bd_dom_2"/>
</dbReference>
<evidence type="ECO:0000259" key="9">
    <source>
        <dbReference type="Pfam" id="PF10425"/>
    </source>
</evidence>
<dbReference type="InterPro" id="IPR013783">
    <property type="entry name" value="Ig-like_fold"/>
</dbReference>
<keyword evidence="7" id="KW-0175">Coiled coil</keyword>
<dbReference type="SUPFAM" id="SSF49478">
    <property type="entry name" value="Cna protein B-type domain"/>
    <property type="match status" value="4"/>
</dbReference>
<dbReference type="InterPro" id="IPR041033">
    <property type="entry name" value="SpaA_PFL_dom_1"/>
</dbReference>
<keyword evidence="6" id="KW-0572">Peptidoglycan-anchor</keyword>
<feature type="compositionally biased region" description="Polar residues" evidence="8">
    <location>
        <begin position="2754"/>
        <end position="2765"/>
    </location>
</feature>
<evidence type="ECO:0000259" key="12">
    <source>
        <dbReference type="Pfam" id="PF18998"/>
    </source>
</evidence>
<dbReference type="Pfam" id="PF17802">
    <property type="entry name" value="SpaA"/>
    <property type="match status" value="8"/>
</dbReference>
<evidence type="ECO:0000313" key="14">
    <source>
        <dbReference type="Proteomes" id="UP001357733"/>
    </source>
</evidence>
<feature type="region of interest" description="Disordered" evidence="8">
    <location>
        <begin position="332"/>
        <end position="399"/>
    </location>
</feature>
<comment type="caution">
    <text evidence="13">The sequence shown here is derived from an EMBL/GenBank/DDBJ whole genome shotgun (WGS) entry which is preliminary data.</text>
</comment>
<dbReference type="PANTHER" id="PTHR36108:SF13">
    <property type="entry name" value="COLOSSIN-B-RELATED"/>
    <property type="match status" value="1"/>
</dbReference>
<feature type="domain" description="SpaA-like prealbumin fold" evidence="10">
    <location>
        <begin position="2909"/>
        <end position="3004"/>
    </location>
</feature>
<dbReference type="Proteomes" id="UP001357733">
    <property type="component" value="Unassembled WGS sequence"/>
</dbReference>
<dbReference type="InterPro" id="IPR044060">
    <property type="entry name" value="Bacterial_rp_domain"/>
</dbReference>
<feature type="domain" description="SpaA-like prealbumin fold" evidence="10">
    <location>
        <begin position="1964"/>
        <end position="2044"/>
    </location>
</feature>
<evidence type="ECO:0000256" key="2">
    <source>
        <dbReference type="ARBA" id="ARBA00007257"/>
    </source>
</evidence>
<feature type="compositionally biased region" description="Basic and acidic residues" evidence="8">
    <location>
        <begin position="332"/>
        <end position="351"/>
    </location>
</feature>
<comment type="similarity">
    <text evidence="2">Belongs to the serine-aspartate repeat-containing protein (SDr) family.</text>
</comment>
<evidence type="ECO:0000256" key="8">
    <source>
        <dbReference type="SAM" id="MobiDB-lite"/>
    </source>
</evidence>
<accession>A0AAW9MW00</accession>
<dbReference type="Gene3D" id="2.60.40.1290">
    <property type="match status" value="2"/>
</dbReference>
<sequence length="3864" mass="433918">MRKKNLFRRILSGALGVLFILQALQEPVYAIKYGYGLASSLANGIVQRKSSETKESAEKLNEKTLQGELKLTRLEQEALERLEKNSFELFRGPLVIDSKNEFEAEKYIFVEKDENGDIKFVNGAEIAEFTNIKEIERLIKKYRLDYKAYEAKKTKDINPTETFFKINYKQYDEFSIPIVINDLEGKFESTKNQGLTLKTNKENPLIKEIYVNSLEGLERLKINFKTKKDIDDLDILKVEKQPINKKPELDDEGLEIPLDPKPEEAFKEVLEEGHKDGKTVTSLSLDELDTGYKYIFTLSSKEVKNEDYIISEISQLQREKDSREREIVKEVVEELGKPISDEKTVEKKENATETITGETKPSEEKNDDSKKLEDKNLDSKKEDAPKEDTKDTKDIKINSKKAYTKEEKIEKFDKLIKELKSEAEKEKAVKDKEEDNPLLKGLKKLVKQSGLNKADEEIKSKLENEKTTFDEILRMVTELSEKYNLTKAEELKLMEDNEESIKKLAEDEIEISDEVSPEAQRADGELNLDGKKYTIITRFETSNAVGPIAIGQSFTIKLDDRLTVKDTSTLKSIYYKGKEIARPSYDSNTNAIKYMVTTPISDSISIPLRVDVDYNVQKVKELDGNASKHSIKNSISGVGVVKPVSLPETVVDNEGNIINQIVEPDKKGVYEIVEQGDDYKVYMDAFGTPVVENGKLKAIDWSISFSGTKDLLALGLVSNATLVKGSGLKDFESILLNGKPVQVGDLSNNPIEGQFGIVKSKNHTLSFNTKEVKFNFRTPVEDTPQAKYVIDLSVILKAKNKSGAVRLIFDKGFDEETIKEETSKRVDMNNRTTILGEFSSESSATWTITDQVSAGDKDVKFPLATRELTGNQTLASAKMAVYGLDTDGKMVVKQTVTDLNRQIPEKGTNPADVQLPGRIAVYEYKTNLVESEVGYSLSGVNITKYQDIKVNQKWNKSASIPATIPDQKIEVQDQNGKSLKTFDIPGRTDQVFERDLTLDNVKYFNIKNDGTEERIHHKLVQDLPKDGQYSYIEGYNYQKSDDKVYYILNYIGEDLPTGSATLKVVKTDSKDPNKKLAGAKFTLVNPKYKVELETDPNGEIKFSNLEPGKYTLVENSAPVGYKNKANNITVDVANDGKVTLQGEDIFVDGGTIKTEIIEHDQAPSWPDYMNSMHYGKIDKDGNIVTYIYLKPRSNYTGGSTNRDTRLNLCIDRGSIENVEVFNVYPNQRDAIRNLMFEQDISYNTVGNNLGSNQVNQGVKDDITGNKNVPDPFTNKTGYQLKFPVNRFNEDWGFLVKVTANGSNSSVVSYDWLTDPDKDTSANAKIQKTIGLSSVETKDEVAVIIKNDELPKQPVKITKVNNDRVQKTPLANATFVLKNSNNEVLQTIVTGNNGEADFGNLSPGEYIIEEQKAPENYVPSDVIFVVTVGEDGTVTYKAKFRDGSGNPQPNVDYYIETENISEQTEKPRVTTVEQNLVISEGAGSGSIGSRPGIWEAYMFESLIYTAKIHAENVAKGKVLKIQFDPDLNFKQYVYEIPAPNFANVYFNYDTNLLTYVFNDKLEGDTVDISLRINGIIPDKYYATVSGDYSFDITVDPEGFNKRDTYKVTADYASYYDNAGTPPFSNYYTDIYEENGEKYFNGIIYYNALAKGSRAARTLNIDWISAIQNKRVADMSYYPAQGKPAYTLDDMKIYKVEPERINGRLTNERNMPLSFGVRPELRPDIYELVYNKSNINPEEYFSGRQDKIYVTYDPSKIKSSGTINADGHKNHPLEIGMPMISAKKEGYVIVQKFKVEDFERYKSLWRLYYYSDGINQAASYQKGNYNEAAANQSGSEIPELYRQVIKLPNSPYTPGNFSIKKFDESDRTKTLKGAIFTLTSKDGKVINRSTDENGEISFTELSPGAYTLVESKAPNGYEKSSSTWKVVVYSDGNVKITEKSITGIGESYNGKQILIKVTNRPVGEEFIVYKKGSNDKPLAGAKFTITKQGEQTTFATGTSDINGVVKFSRTLTEGTYIIEETEAPAGYNKTNNKWVLVVDNKGNKEVYKYLKSEDQGQDQNGQLVYADGTNWVDVKGRNTSNWKENDNRWTGWTGKSKNAVHLGTRIIAINKTEKYVIQRYVINPEAKKIDTTTAATIHREPPNSPNMDWYNEDEEIKIYTLAAKVGGNTSGTVSGLISDLRFADYNVTDITTDVKKSKDKSHYGESRLKLELPVTDKPIVVDVKVPYKDENGEVGTVMDWREDGTTYWKSDYYNKVTEIIEEGPTKSEAGSIIGSYVGKDSLEVTNDKKTYRFRLKKVKEGTNEAIQGATFRLIGPEPLEDEKSMVTRNDGMITFDGLEAGTYTLEETQPAPGYEKVDTKWKVRIDPSGKVFIKDANPNADPNSPTFTVPAGNRSASANREQSLMISSPNLLQLLSLEERKEELDKTPSIKEIMNSFRQTSILEKKSNSLDLEIGEEIVSEAQRAGDGWEIVDNASSTQPTKREDQSYDYGQLIETKIIEIDKANNKYKQVFIFNEGEGLNRKSRELKFHVAYDNYNISTSDVKTRVFQVPISSLSNINESSDIDKIANKKDISSKIKFDNVQEDTADGRKVTKIKTRSLPATYSGTILVEIEMSYNENQPIGLGSNYNFNMTAQHGNKCWLEKSYPNEAGVPVVKTTVYHTIKFDGNGGQWQMNPVTVEDGTIYNIPGSSFIAPDGKVFDGWLVDGQKKYAGDKITVTSDLILIAQWKDKAPDQVTVSFKPGEGSGTMPDEKVNVGSNYRLPTNGFTEPNGKEFKAWLVNGVEYQPGASIQVNADTTVTALWKDKAPETFTVSVQNPQEGGTITASPTSATEGTPINLTVTPKEGYEIESVTMNGKALSAGADGTYSFTMPASNVTVSATFKAVGPNQGEVEIPSNSFAQITNKQVGIEFKVIKQVTYGQYLPGAKFELTKMTNDKYDTVDETFEKIEAVSDKDGKVEFLRDGKPVKLEKGYYQLKETEAPLGYKKIPAPWNLEVTEENGKLIVKASGPEKVPADYIASDSSKAGNNLGSTDQIKYSSKITNIDTTLGTYVERIYIDTRGYTGNEKINVQILPKHKREEKDFVNADPPVTIVGGVKTAYRTTYKIENPDANLDPDTVLKKYSLSNPGVTMVNTARWRPFDWGFDEDILNLDKGVYFIDIEGYFDRKPENREDAIKKLESIDINIDFYEGAREFQEKQADGTWKSYDGASYQNGNINNGITDMDPKPGQKYPDALGKNNGRIHTPIGKGVNKLLSVTTSANINSLYESKNMDLLYDETLRVNNETVDYNITFSKNGKDKDEWAIGGTEVAKRRLEGAIFMLQEYQGVFGWKDLSEKIVSSAFNGYFGFRGLKEGRYRLIEVKAPKGYKPIEGPIVDFTIKTSKEDLEVKDKTGHTVKIIPAGNGYIEINDKQGSLYNAEGYTGNLIDYVTAATAKNLGKVINELPGKGKVSLTKVDEAGKELGKITDIADGLEKGAKFKLTRLDIKNKTNPDGTPATDNEYIKMVDENGKIVFNDLNIGHYRLEEIEPHPGHVNKDYVWEFTIGGKGLDPYADEKPTPTRNITDKIDLVNSTISVQKTLSDDDTEPNEESAIYPHRAQNFSIKNEFKVKAGANIQPGDYFEVKLTDSIDLEGIFKNRSLMNLDIFADGVGTIAKASYDKENGVIKYVFTKFASIFTLDEFTTALSAWVNLDKIKSSLNNEPVGLGLNLMAQEMKTKNYNIKYDIDHETSNPPEQGGYGYYDYYDNFHYYKHNLSGKIFELDPDTGEFTQYYYINRYGVRGYPNWNFFYKPYYKDVSNNKTIDYAKIKIWRLRDNSKNSRINSMPESFSIDENDPNLEVTYDNYYTNLSRISIPMNDGGEKIIYCTG</sequence>
<evidence type="ECO:0000256" key="3">
    <source>
        <dbReference type="ARBA" id="ARBA00022512"/>
    </source>
</evidence>
<dbReference type="InterPro" id="IPR011252">
    <property type="entry name" value="Fibrogen-bd_dom1"/>
</dbReference>
<feature type="domain" description="Bacterial repeat" evidence="12">
    <location>
        <begin position="2815"/>
        <end position="2883"/>
    </location>
</feature>
<dbReference type="Pfam" id="PF17961">
    <property type="entry name" value="Big_8"/>
    <property type="match status" value="1"/>
</dbReference>
<dbReference type="RefSeq" id="WP_324620433.1">
    <property type="nucleotide sequence ID" value="NZ_JAYKOT010000003.1"/>
</dbReference>
<evidence type="ECO:0000256" key="4">
    <source>
        <dbReference type="ARBA" id="ARBA00022525"/>
    </source>
</evidence>
<dbReference type="EMBL" id="JAYKOT010000003">
    <property type="protein sequence ID" value="MEB3430225.1"/>
    <property type="molecule type" value="Genomic_DNA"/>
</dbReference>
<gene>
    <name evidence="13" type="ORF">VLK81_09535</name>
</gene>
<feature type="compositionally biased region" description="Basic and acidic residues" evidence="8">
    <location>
        <begin position="360"/>
        <end position="399"/>
    </location>
</feature>
<evidence type="ECO:0000256" key="6">
    <source>
        <dbReference type="ARBA" id="ARBA00023088"/>
    </source>
</evidence>
<evidence type="ECO:0000259" key="11">
    <source>
        <dbReference type="Pfam" id="PF17961"/>
    </source>
</evidence>
<dbReference type="Gene3D" id="2.60.40.4270">
    <property type="entry name" value="Listeria-Bacteroides repeat domain"/>
    <property type="match status" value="1"/>
</dbReference>
<feature type="coiled-coil region" evidence="7">
    <location>
        <begin position="405"/>
        <end position="436"/>
    </location>
</feature>
<dbReference type="PANTHER" id="PTHR36108">
    <property type="entry name" value="COLOSSIN-B-RELATED"/>
    <property type="match status" value="1"/>
</dbReference>
<keyword evidence="5" id="KW-0732">Signal</keyword>
<dbReference type="Gene3D" id="2.60.40.1280">
    <property type="match status" value="3"/>
</dbReference>
<evidence type="ECO:0000256" key="7">
    <source>
        <dbReference type="SAM" id="Coils"/>
    </source>
</evidence>
<evidence type="ECO:0000256" key="1">
    <source>
        <dbReference type="ARBA" id="ARBA00004168"/>
    </source>
</evidence>
<feature type="region of interest" description="Disordered" evidence="8">
    <location>
        <begin position="2739"/>
        <end position="2765"/>
    </location>
</feature>
<comment type="subcellular location">
    <subcellularLocation>
        <location evidence="1">Secreted</location>
        <location evidence="1">Cell wall</location>
        <topology evidence="1">Peptidoglycan-anchor</topology>
    </subcellularLocation>
</comment>
<keyword evidence="4" id="KW-0964">Secreted</keyword>
<feature type="region of interest" description="Disordered" evidence="8">
    <location>
        <begin position="2373"/>
        <end position="2392"/>
    </location>
</feature>
<dbReference type="InterPro" id="IPR042229">
    <property type="entry name" value="Listeria/Bacterioides_rpt_sf"/>
</dbReference>
<dbReference type="GO" id="GO:0007155">
    <property type="term" value="P:cell adhesion"/>
    <property type="evidence" value="ECO:0007669"/>
    <property type="project" value="InterPro"/>
</dbReference>
<feature type="domain" description="SpaA-like prealbumin fold" evidence="10">
    <location>
        <begin position="2291"/>
        <end position="2369"/>
    </location>
</feature>
<feature type="domain" description="SDR-like Ig" evidence="11">
    <location>
        <begin position="3592"/>
        <end position="3693"/>
    </location>
</feature>